<gene>
    <name evidence="1" type="ORF">CO2235_MP80101</name>
</gene>
<reference evidence="1" key="1">
    <citation type="submission" date="2018-01" db="EMBL/GenBank/DDBJ databases">
        <authorList>
            <person name="Clerissi C."/>
        </authorList>
    </citation>
    <scope>NUCLEOTIDE SEQUENCE</scope>
    <source>
        <strain evidence="1">Cupriavidus oxalaticus LMG 2235</strain>
    </source>
</reference>
<accession>A0A375GIQ6</accession>
<sequence length="134" mass="14833">MHAGAWLASVETGLPNAEENMKARAETGHWSRYYVLDLKNRPVEVPAREEWERWMAENDPVFRRTLLQDSGGVVTTRFRGLAQASGEAPLFVTRVTGMGEQDNESYGAPTLAAALALHDEIVKKLLRQLGGTVP</sequence>
<dbReference type="AlphaFoldDB" id="A0A375GIQ6"/>
<organism evidence="1">
    <name type="scientific">Cupriavidus oxalaticus</name>
    <dbReference type="NCBI Taxonomy" id="96344"/>
    <lineage>
        <taxon>Bacteria</taxon>
        <taxon>Pseudomonadati</taxon>
        <taxon>Pseudomonadota</taxon>
        <taxon>Betaproteobacteria</taxon>
        <taxon>Burkholderiales</taxon>
        <taxon>Burkholderiaceae</taxon>
        <taxon>Cupriavidus</taxon>
    </lineage>
</organism>
<evidence type="ECO:0000313" key="1">
    <source>
        <dbReference type="EMBL" id="SPC24221.1"/>
    </source>
</evidence>
<comment type="caution">
    <text evidence="1">The sequence shown here is derived from an EMBL/GenBank/DDBJ whole genome shotgun (WGS) entry which is preliminary data.</text>
</comment>
<proteinExistence type="predicted"/>
<protein>
    <submittedName>
        <fullName evidence="1">Uncharacterized protein</fullName>
    </submittedName>
</protein>
<dbReference type="EMBL" id="OGUS01000143">
    <property type="protein sequence ID" value="SPC24221.1"/>
    <property type="molecule type" value="Genomic_DNA"/>
</dbReference>
<name>A0A375GIQ6_9BURK</name>
<dbReference type="Proteomes" id="UP000256862">
    <property type="component" value="Plasmid CO2235_mp"/>
</dbReference>